<organism evidence="2 3">
    <name type="scientific">Schaalia turicensis</name>
    <dbReference type="NCBI Taxonomy" id="131111"/>
    <lineage>
        <taxon>Bacteria</taxon>
        <taxon>Bacillati</taxon>
        <taxon>Actinomycetota</taxon>
        <taxon>Actinomycetes</taxon>
        <taxon>Actinomycetales</taxon>
        <taxon>Actinomycetaceae</taxon>
        <taxon>Schaalia</taxon>
    </lineage>
</organism>
<gene>
    <name evidence="2" type="ORF">CYJ25_01605</name>
</gene>
<dbReference type="AlphaFoldDB" id="A0A2I1I757"/>
<evidence type="ECO:0000313" key="3">
    <source>
        <dbReference type="Proteomes" id="UP000234545"/>
    </source>
</evidence>
<proteinExistence type="predicted"/>
<dbReference type="RefSeq" id="WP_101627459.1">
    <property type="nucleotide sequence ID" value="NZ_PKKJ01000001.1"/>
</dbReference>
<accession>A0A2I1I757</accession>
<evidence type="ECO:0000313" key="2">
    <source>
        <dbReference type="EMBL" id="PKY66962.1"/>
    </source>
</evidence>
<reference evidence="2 3" key="1">
    <citation type="submission" date="2017-12" db="EMBL/GenBank/DDBJ databases">
        <title>Phylogenetic diversity of female urinary microbiome.</title>
        <authorList>
            <person name="Thomas-White K."/>
            <person name="Wolfe A.J."/>
        </authorList>
    </citation>
    <scope>NUCLEOTIDE SEQUENCE [LARGE SCALE GENOMIC DNA]</scope>
    <source>
        <strain evidence="2 3">UMB0250</strain>
    </source>
</reference>
<dbReference type="OrthoDB" id="4747530at2"/>
<name>A0A2I1I757_9ACTO</name>
<comment type="caution">
    <text evidence="2">The sequence shown here is derived from an EMBL/GenBank/DDBJ whole genome shotgun (WGS) entry which is preliminary data.</text>
</comment>
<sequence length="329" mass="37256">MGREYSRIKLTIWNDPDFQALTYRAQWLYFVMLTHPTIDACGVIEWREPKLTHYASGITVRELRAAAYELGHGGFIAIDPDTEEAVIRSFVRHDGGMKSPNMVKAIVRAHGGIASRKIKAIVSAEVRRAREEHPDWEAGAGAEPVSKQFTDEIVNPSDFVPDWFRNPSNFDSNGFDFDSNSIPLKEGNPFNFDSDPITHNPEPSTYVERGGASANAEDATPTKRRTLKTRLPDNWQPNPEHAETAHRLHLDLDSEAEDFRNHAQAQGRRLVDWDAGFRSWLKKSAEYAQERQGRQGAYRNQAATTSERVQGWIELGQQFAQAPRKEIQA</sequence>
<evidence type="ECO:0000256" key="1">
    <source>
        <dbReference type="SAM" id="MobiDB-lite"/>
    </source>
</evidence>
<dbReference type="Proteomes" id="UP000234545">
    <property type="component" value="Unassembled WGS sequence"/>
</dbReference>
<protein>
    <submittedName>
        <fullName evidence="2">Uncharacterized protein</fullName>
    </submittedName>
</protein>
<feature type="region of interest" description="Disordered" evidence="1">
    <location>
        <begin position="186"/>
        <end position="222"/>
    </location>
</feature>
<dbReference type="EMBL" id="PKKJ01000001">
    <property type="protein sequence ID" value="PKY66962.1"/>
    <property type="molecule type" value="Genomic_DNA"/>
</dbReference>